<keyword evidence="1" id="KW-0472">Membrane</keyword>
<dbReference type="EMBL" id="JASPKZ010007324">
    <property type="protein sequence ID" value="KAJ9584997.1"/>
    <property type="molecule type" value="Genomic_DNA"/>
</dbReference>
<reference evidence="2" key="2">
    <citation type="submission" date="2023-05" db="EMBL/GenBank/DDBJ databases">
        <authorList>
            <person name="Fouks B."/>
        </authorList>
    </citation>
    <scope>NUCLEOTIDE SEQUENCE</scope>
    <source>
        <strain evidence="2">Stay&amp;Tobe</strain>
        <tissue evidence="2">Testes</tissue>
    </source>
</reference>
<feature type="non-terminal residue" evidence="2">
    <location>
        <position position="1"/>
    </location>
</feature>
<keyword evidence="1" id="KW-0812">Transmembrane</keyword>
<organism evidence="2 3">
    <name type="scientific">Diploptera punctata</name>
    <name type="common">Pacific beetle cockroach</name>
    <dbReference type="NCBI Taxonomy" id="6984"/>
    <lineage>
        <taxon>Eukaryota</taxon>
        <taxon>Metazoa</taxon>
        <taxon>Ecdysozoa</taxon>
        <taxon>Arthropoda</taxon>
        <taxon>Hexapoda</taxon>
        <taxon>Insecta</taxon>
        <taxon>Pterygota</taxon>
        <taxon>Neoptera</taxon>
        <taxon>Polyneoptera</taxon>
        <taxon>Dictyoptera</taxon>
        <taxon>Blattodea</taxon>
        <taxon>Blaberoidea</taxon>
        <taxon>Blaberidae</taxon>
        <taxon>Diplopterinae</taxon>
        <taxon>Diploptera</taxon>
    </lineage>
</organism>
<comment type="caution">
    <text evidence="2">The sequence shown here is derived from an EMBL/GenBank/DDBJ whole genome shotgun (WGS) entry which is preliminary data.</text>
</comment>
<feature type="transmembrane region" description="Helical" evidence="1">
    <location>
        <begin position="68"/>
        <end position="93"/>
    </location>
</feature>
<evidence type="ECO:0000313" key="3">
    <source>
        <dbReference type="Proteomes" id="UP001233999"/>
    </source>
</evidence>
<keyword evidence="1" id="KW-1133">Transmembrane helix</keyword>
<reference evidence="2" key="1">
    <citation type="journal article" date="2023" name="IScience">
        <title>Live-bearing cockroach genome reveals convergent evolutionary mechanisms linked to viviparity in insects and beyond.</title>
        <authorList>
            <person name="Fouks B."/>
            <person name="Harrison M.C."/>
            <person name="Mikhailova A.A."/>
            <person name="Marchal E."/>
            <person name="English S."/>
            <person name="Carruthers M."/>
            <person name="Jennings E.C."/>
            <person name="Chiamaka E.L."/>
            <person name="Frigard R.A."/>
            <person name="Pippel M."/>
            <person name="Attardo G.M."/>
            <person name="Benoit J.B."/>
            <person name="Bornberg-Bauer E."/>
            <person name="Tobe S.S."/>
        </authorList>
    </citation>
    <scope>NUCLEOTIDE SEQUENCE</scope>
    <source>
        <strain evidence="2">Stay&amp;Tobe</strain>
    </source>
</reference>
<dbReference type="AlphaFoldDB" id="A0AAD8ECR2"/>
<dbReference type="Proteomes" id="UP001233999">
    <property type="component" value="Unassembled WGS sequence"/>
</dbReference>
<evidence type="ECO:0000313" key="2">
    <source>
        <dbReference type="EMBL" id="KAJ9584997.1"/>
    </source>
</evidence>
<gene>
    <name evidence="2" type="ORF">L9F63_020658</name>
</gene>
<accession>A0AAD8ECR2</accession>
<feature type="non-terminal residue" evidence="2">
    <location>
        <position position="95"/>
    </location>
</feature>
<name>A0AAD8ECR2_DIPPU</name>
<sequence length="95" mass="10844">KRPKHTSFLVCLKKSHSGIVPSWSILVMIISGDLAGSLHNIGMANGMHECEPFNHPIKILRHISKFTIVHYITSYALRFCTILSAYNTIYISYYF</sequence>
<proteinExistence type="predicted"/>
<evidence type="ECO:0000256" key="1">
    <source>
        <dbReference type="SAM" id="Phobius"/>
    </source>
</evidence>
<keyword evidence="3" id="KW-1185">Reference proteome</keyword>
<protein>
    <submittedName>
        <fullName evidence="2">Uncharacterized protein</fullName>
    </submittedName>
</protein>